<reference evidence="2" key="1">
    <citation type="journal article" date="2020" name="bioRxiv">
        <title>Integrative omics analysis of Pseudomonas aeruginosa virus PA5oct highlights the molecular complexity of jumbo phages.</title>
        <authorList>
            <person name="Lood C."/>
            <person name="Danis-Wlodarczyk K."/>
            <person name="Blasdel B.G."/>
            <person name="Jang H.B."/>
            <person name="Vandenheuvel D."/>
            <person name="Briers Y."/>
            <person name="Noben J.-P."/>
            <person name="van Noort V."/>
            <person name="Drulis-Kawa Z."/>
            <person name="Lavigne R."/>
        </authorList>
    </citation>
    <scope>NUCLEOTIDE SEQUENCE [LARGE SCALE GENOMIC DNA]</scope>
</reference>
<organism evidence="1 2">
    <name type="scientific">Pseudomonas phage vB_PaeM_PA5oct</name>
    <dbReference type="NCBI Taxonomy" id="2163605"/>
    <lineage>
        <taxon>Viruses</taxon>
        <taxon>Duplodnaviria</taxon>
        <taxon>Heunggongvirae</taxon>
        <taxon>Uroviricota</taxon>
        <taxon>Caudoviricetes</taxon>
        <taxon>Arenbergviridae</taxon>
        <taxon>Wroclawvirus</taxon>
        <taxon>Wroclawvirus PA5oct</taxon>
    </lineage>
</organism>
<proteinExistence type="predicted"/>
<keyword evidence="2" id="KW-1185">Reference proteome</keyword>
<dbReference type="Gene3D" id="2.40.300.10">
    <property type="entry name" value="Head decoration protein D"/>
    <property type="match status" value="1"/>
</dbReference>
<protein>
    <submittedName>
        <fullName evidence="1">Uncharacterized protein</fullName>
    </submittedName>
</protein>
<sequence length="478" mass="50163">MSYTITKSNGNIIAIPDGTISNVYSTSLVGRITPAYGQSLAQSTIRTLENFANNTSPRGAIKGQLWFDTRTNVMKVWIGNDPVNSTDNTSANPNHASWKSLISTVDSTIIPATNTVDLGAAANRFRVGYFSTVNTTNLVAGTTQLGATTIGGNVLPSTTSQYSIGSASLTFADIYARRFLATQEIVFSRSNGNITLGFIPLSDTAVGMKNTTDTLGSASSRIAGIYASGMYANSLSVGSGQPGYGVITNLIPSTTNAFTLGSDTNRYSKIYGMELYARDKIIPGVPDTTTIGDVNNAFGLSYINEITTSKINARTTTSSIGSQTSPFQNIYGTNLIGTSTSSKYADLAERYEADGELDTGTVVKLGGSKEITMTTLDADTEVFGVISTSAGIMMNADAGTDDTHPFVALAGRVPVKVIGPISKGDRLVASDVPGVARRITMSELQQLGPMGVYSIIGRAISSKSTSDVELVLCAIGSK</sequence>
<dbReference type="Proteomes" id="UP000316733">
    <property type="component" value="Segment"/>
</dbReference>
<name>A0A4Y5JTE9_9CAUD</name>
<evidence type="ECO:0000313" key="1">
    <source>
        <dbReference type="EMBL" id="QCG76006.1"/>
    </source>
</evidence>
<gene>
    <name evidence="1" type="ORF">EST35_0124</name>
</gene>
<accession>A0A4Y5JTE9</accession>
<evidence type="ECO:0000313" key="2">
    <source>
        <dbReference type="Proteomes" id="UP000316733"/>
    </source>
</evidence>
<dbReference type="EMBL" id="MK797984">
    <property type="protein sequence ID" value="QCG76006.1"/>
    <property type="molecule type" value="Genomic_DNA"/>
</dbReference>